<sequence length="81" mass="9215">MLTSLRELKLNSANLQAYIPERFQINSTFIDVINYSLLLPPDSLPSTLIINYGVTQEDVLMDLPQRKTKIKPKTAKKSFSC</sequence>
<gene>
    <name evidence="1" type="ORF">CLUMA_CG009528</name>
</gene>
<organism evidence="1 2">
    <name type="scientific">Clunio marinus</name>
    <dbReference type="NCBI Taxonomy" id="568069"/>
    <lineage>
        <taxon>Eukaryota</taxon>
        <taxon>Metazoa</taxon>
        <taxon>Ecdysozoa</taxon>
        <taxon>Arthropoda</taxon>
        <taxon>Hexapoda</taxon>
        <taxon>Insecta</taxon>
        <taxon>Pterygota</taxon>
        <taxon>Neoptera</taxon>
        <taxon>Endopterygota</taxon>
        <taxon>Diptera</taxon>
        <taxon>Nematocera</taxon>
        <taxon>Chironomoidea</taxon>
        <taxon>Chironomidae</taxon>
        <taxon>Clunio</taxon>
    </lineage>
</organism>
<dbReference type="EMBL" id="CVRI01000043">
    <property type="protein sequence ID" value="CRK96092.1"/>
    <property type="molecule type" value="Genomic_DNA"/>
</dbReference>
<proteinExistence type="predicted"/>
<evidence type="ECO:0000313" key="1">
    <source>
        <dbReference type="EMBL" id="CRK96092.1"/>
    </source>
</evidence>
<name>A0A1J1I956_9DIPT</name>
<protein>
    <submittedName>
        <fullName evidence="1">CLUMA_CG009528, isoform A</fullName>
    </submittedName>
</protein>
<evidence type="ECO:0000313" key="2">
    <source>
        <dbReference type="Proteomes" id="UP000183832"/>
    </source>
</evidence>
<accession>A0A1J1I956</accession>
<keyword evidence="2" id="KW-1185">Reference proteome</keyword>
<reference evidence="1 2" key="1">
    <citation type="submission" date="2015-04" db="EMBL/GenBank/DDBJ databases">
        <authorList>
            <person name="Syromyatnikov M.Y."/>
            <person name="Popov V.N."/>
        </authorList>
    </citation>
    <scope>NUCLEOTIDE SEQUENCE [LARGE SCALE GENOMIC DNA]</scope>
</reference>
<dbReference type="Proteomes" id="UP000183832">
    <property type="component" value="Unassembled WGS sequence"/>
</dbReference>
<dbReference type="AlphaFoldDB" id="A0A1J1I956"/>